<feature type="non-terminal residue" evidence="5">
    <location>
        <position position="98"/>
    </location>
</feature>
<proteinExistence type="inferred from homology"/>
<accession>A0A6L5EHG6</accession>
<dbReference type="SUPFAM" id="SSF55931">
    <property type="entry name" value="Glutamine synthetase/guanido kinase"/>
    <property type="match status" value="1"/>
</dbReference>
<evidence type="ECO:0000256" key="1">
    <source>
        <dbReference type="ARBA" id="ARBA00022598"/>
    </source>
</evidence>
<dbReference type="Gene3D" id="3.30.590.10">
    <property type="entry name" value="Glutamine synthetase/guanido kinase, catalytic domain"/>
    <property type="match status" value="1"/>
</dbReference>
<reference evidence="5 6" key="1">
    <citation type="submission" date="2019-10" db="EMBL/GenBank/DDBJ databases">
        <title>Characterization of a new Citrobacter species.</title>
        <authorList>
            <person name="Goncalves Ribeiro T."/>
            <person name="Izdebski R."/>
            <person name="Urbanowicz P."/>
            <person name="Carmeli Y."/>
            <person name="Gniadkowski M."/>
            <person name="Peixe L."/>
        </authorList>
    </citation>
    <scope>NUCLEOTIDE SEQUENCE [LARGE SCALE GENOMIC DNA]</scope>
    <source>
        <strain evidence="5 6">NMI7905_11</strain>
    </source>
</reference>
<comment type="caution">
    <text evidence="5">The sequence shown here is derived from an EMBL/GenBank/DDBJ whole genome shotgun (WGS) entry which is preliminary data.</text>
</comment>
<evidence type="ECO:0000313" key="5">
    <source>
        <dbReference type="EMBL" id="MPQ54997.1"/>
    </source>
</evidence>
<dbReference type="PROSITE" id="PS51987">
    <property type="entry name" value="GS_CATALYTIC"/>
    <property type="match status" value="1"/>
</dbReference>
<keyword evidence="1" id="KW-0436">Ligase</keyword>
<dbReference type="GO" id="GO:0004356">
    <property type="term" value="F:glutamine synthetase activity"/>
    <property type="evidence" value="ECO:0007669"/>
    <property type="project" value="InterPro"/>
</dbReference>
<dbReference type="InterPro" id="IPR036651">
    <property type="entry name" value="Gln_synt_N_sf"/>
</dbReference>
<evidence type="ECO:0000256" key="3">
    <source>
        <dbReference type="RuleBase" id="RU000384"/>
    </source>
</evidence>
<dbReference type="Proteomes" id="UP000475079">
    <property type="component" value="Unassembled WGS sequence"/>
</dbReference>
<organism evidence="5 6">
    <name type="scientific">Citrobacter telavivensis</name>
    <dbReference type="NCBI Taxonomy" id="2653932"/>
    <lineage>
        <taxon>Bacteria</taxon>
        <taxon>Pseudomonadati</taxon>
        <taxon>Pseudomonadota</taxon>
        <taxon>Gammaproteobacteria</taxon>
        <taxon>Enterobacterales</taxon>
        <taxon>Enterobacteriaceae</taxon>
        <taxon>Citrobacter</taxon>
    </lineage>
</organism>
<dbReference type="Gene3D" id="3.10.20.70">
    <property type="entry name" value="Glutamine synthetase, N-terminal domain"/>
    <property type="match status" value="1"/>
</dbReference>
<dbReference type="EMBL" id="WHIY01000285">
    <property type="protein sequence ID" value="MPQ54997.1"/>
    <property type="molecule type" value="Genomic_DNA"/>
</dbReference>
<evidence type="ECO:0000256" key="2">
    <source>
        <dbReference type="PROSITE-ProRule" id="PRU01331"/>
    </source>
</evidence>
<evidence type="ECO:0000313" key="6">
    <source>
        <dbReference type="Proteomes" id="UP000475079"/>
    </source>
</evidence>
<keyword evidence="6" id="KW-1185">Reference proteome</keyword>
<dbReference type="GO" id="GO:0006598">
    <property type="term" value="P:polyamine catabolic process"/>
    <property type="evidence" value="ECO:0007669"/>
    <property type="project" value="TreeGrafter"/>
</dbReference>
<dbReference type="SUPFAM" id="SSF54368">
    <property type="entry name" value="Glutamine synthetase, N-terminal domain"/>
    <property type="match status" value="1"/>
</dbReference>
<dbReference type="Pfam" id="PF00120">
    <property type="entry name" value="Gln-synt_C"/>
    <property type="match status" value="1"/>
</dbReference>
<dbReference type="AlphaFoldDB" id="A0A6L5EHG6"/>
<feature type="domain" description="GS catalytic" evidence="4">
    <location>
        <begin position="65"/>
        <end position="98"/>
    </location>
</feature>
<dbReference type="InterPro" id="IPR008146">
    <property type="entry name" value="Gln_synth_cat_dom"/>
</dbReference>
<sequence length="98" mass="11229">VLLQTVTGDYVDDDIYYNLLDAADIDMVCRPDPTAVYQIPWAIEPTAIVIHDTFDKQGNPIELSPRNVLKKVLKLYADKGWQPIVAPEMEFYLTKRCE</sequence>
<dbReference type="PANTHER" id="PTHR43785:SF3">
    <property type="entry name" value="GS CATALYTIC DOMAIN-CONTAINING PROTEIN"/>
    <property type="match status" value="1"/>
</dbReference>
<gene>
    <name evidence="5" type="ORF">GBB84_29655</name>
</gene>
<dbReference type="InterPro" id="IPR014746">
    <property type="entry name" value="Gln_synth/guanido_kin_cat_dom"/>
</dbReference>
<protein>
    <submittedName>
        <fullName evidence="5">Glutamine synthetase</fullName>
    </submittedName>
</protein>
<dbReference type="PANTHER" id="PTHR43785">
    <property type="entry name" value="GAMMA-GLUTAMYLPUTRESCINE SYNTHETASE"/>
    <property type="match status" value="1"/>
</dbReference>
<comment type="similarity">
    <text evidence="2 3">Belongs to the glutamine synthetase family.</text>
</comment>
<feature type="non-terminal residue" evidence="5">
    <location>
        <position position="1"/>
    </location>
</feature>
<evidence type="ECO:0000259" key="4">
    <source>
        <dbReference type="PROSITE" id="PS51987"/>
    </source>
</evidence>
<name>A0A6L5EHG6_9ENTR</name>
<dbReference type="GO" id="GO:0006542">
    <property type="term" value="P:glutamine biosynthetic process"/>
    <property type="evidence" value="ECO:0007669"/>
    <property type="project" value="InterPro"/>
</dbReference>